<feature type="transmembrane region" description="Helical" evidence="1">
    <location>
        <begin position="122"/>
        <end position="144"/>
    </location>
</feature>
<feature type="transmembrane region" description="Helical" evidence="1">
    <location>
        <begin position="6"/>
        <end position="28"/>
    </location>
</feature>
<proteinExistence type="predicted"/>
<reference evidence="2" key="1">
    <citation type="submission" date="2019-03" db="EMBL/GenBank/DDBJ databases">
        <title>Lake Tanganyika Metagenome-Assembled Genomes (MAGs).</title>
        <authorList>
            <person name="Tran P."/>
        </authorList>
    </citation>
    <scope>NUCLEOTIDE SEQUENCE</scope>
    <source>
        <strain evidence="2">M_DeepCast_50m_m2_156</strain>
    </source>
</reference>
<dbReference type="AlphaFoldDB" id="A0A8T4C7X2"/>
<evidence type="ECO:0000313" key="2">
    <source>
        <dbReference type="EMBL" id="MBM3282559.1"/>
    </source>
</evidence>
<dbReference type="Proteomes" id="UP000774699">
    <property type="component" value="Unassembled WGS sequence"/>
</dbReference>
<feature type="transmembrane region" description="Helical" evidence="1">
    <location>
        <begin position="40"/>
        <end position="61"/>
    </location>
</feature>
<comment type="caution">
    <text evidence="2">The sequence shown here is derived from an EMBL/GenBank/DDBJ whole genome shotgun (WGS) entry which is preliminary data.</text>
</comment>
<dbReference type="EMBL" id="VGJJ01000045">
    <property type="protein sequence ID" value="MBM3282559.1"/>
    <property type="molecule type" value="Genomic_DNA"/>
</dbReference>
<gene>
    <name evidence="2" type="ORF">FJY86_04460</name>
</gene>
<accession>A0A8T4C7X2</accession>
<evidence type="ECO:0000256" key="1">
    <source>
        <dbReference type="SAM" id="Phobius"/>
    </source>
</evidence>
<evidence type="ECO:0000313" key="3">
    <source>
        <dbReference type="Proteomes" id="UP000774699"/>
    </source>
</evidence>
<keyword evidence="1" id="KW-1133">Transmembrane helix</keyword>
<keyword evidence="1" id="KW-0812">Transmembrane</keyword>
<organism evidence="2 3">
    <name type="scientific">Candidatus Iainarchaeum sp</name>
    <dbReference type="NCBI Taxonomy" id="3101447"/>
    <lineage>
        <taxon>Archaea</taxon>
        <taxon>Candidatus Iainarchaeota</taxon>
        <taxon>Candidatus Iainarchaeia</taxon>
        <taxon>Candidatus Iainarchaeales</taxon>
        <taxon>Candidatus Iainarchaeaceae</taxon>
        <taxon>Candidatus Iainarchaeum</taxon>
    </lineage>
</organism>
<name>A0A8T4C7X2_9ARCH</name>
<sequence length="158" mass="17630">MADPLIGLHAFLGEFAVFAFLWVMVELFNPNKESLARVKIISSIGLVFLFLSWFVGGYYYLNVYGADVKPLIKAGPQPWAHLVFTETKEHVFLFLPFIGLLAYFLIHSHGENLVKERKTRHAIQLLCLMIVLIGLSMAGMGYLISTGARNALEAGVTI</sequence>
<feature type="transmembrane region" description="Helical" evidence="1">
    <location>
        <begin position="91"/>
        <end position="110"/>
    </location>
</feature>
<protein>
    <submittedName>
        <fullName evidence="2">Uncharacterized protein</fullName>
    </submittedName>
</protein>
<keyword evidence="1" id="KW-0472">Membrane</keyword>